<accession>A0A9W7EGP7</accession>
<gene>
    <name evidence="1" type="ORF">TrST_g12722</name>
</gene>
<dbReference type="InterPro" id="IPR032675">
    <property type="entry name" value="LRR_dom_sf"/>
</dbReference>
<dbReference type="PANTHER" id="PTHR45661:SF3">
    <property type="entry name" value="IG-LIKE DOMAIN-CONTAINING PROTEIN"/>
    <property type="match status" value="1"/>
</dbReference>
<dbReference type="OrthoDB" id="415426at2759"/>
<name>A0A9W7EGP7_9STRA</name>
<comment type="caution">
    <text evidence="1">The sequence shown here is derived from an EMBL/GenBank/DDBJ whole genome shotgun (WGS) entry which is preliminary data.</text>
</comment>
<dbReference type="AlphaFoldDB" id="A0A9W7EGP7"/>
<keyword evidence="2" id="KW-1185">Reference proteome</keyword>
<dbReference type="InterPro" id="IPR026906">
    <property type="entry name" value="LRR_5"/>
</dbReference>
<dbReference type="InterPro" id="IPR053139">
    <property type="entry name" value="Surface_bspA-like"/>
</dbReference>
<reference evidence="2" key="1">
    <citation type="journal article" date="2023" name="Commun. Biol.">
        <title>Genome analysis of Parmales, the sister group of diatoms, reveals the evolutionary specialization of diatoms from phago-mixotrophs to photoautotrophs.</title>
        <authorList>
            <person name="Ban H."/>
            <person name="Sato S."/>
            <person name="Yoshikawa S."/>
            <person name="Yamada K."/>
            <person name="Nakamura Y."/>
            <person name="Ichinomiya M."/>
            <person name="Sato N."/>
            <person name="Blanc-Mathieu R."/>
            <person name="Endo H."/>
            <person name="Kuwata A."/>
            <person name="Ogata H."/>
        </authorList>
    </citation>
    <scope>NUCLEOTIDE SEQUENCE [LARGE SCALE GENOMIC DNA]</scope>
    <source>
        <strain evidence="2">NIES 3701</strain>
    </source>
</reference>
<dbReference type="Gene3D" id="3.80.10.10">
    <property type="entry name" value="Ribonuclease Inhibitor"/>
    <property type="match status" value="1"/>
</dbReference>
<evidence type="ECO:0000313" key="1">
    <source>
        <dbReference type="EMBL" id="GMH78092.1"/>
    </source>
</evidence>
<dbReference type="Pfam" id="PF13306">
    <property type="entry name" value="LRR_5"/>
    <property type="match status" value="1"/>
</dbReference>
<dbReference type="PANTHER" id="PTHR45661">
    <property type="entry name" value="SURFACE ANTIGEN"/>
    <property type="match status" value="1"/>
</dbReference>
<proteinExistence type="predicted"/>
<organism evidence="1 2">
    <name type="scientific">Triparma strigata</name>
    <dbReference type="NCBI Taxonomy" id="1606541"/>
    <lineage>
        <taxon>Eukaryota</taxon>
        <taxon>Sar</taxon>
        <taxon>Stramenopiles</taxon>
        <taxon>Ochrophyta</taxon>
        <taxon>Bolidophyceae</taxon>
        <taxon>Parmales</taxon>
        <taxon>Triparmaceae</taxon>
        <taxon>Triparma</taxon>
    </lineage>
</organism>
<dbReference type="SUPFAM" id="SSF52058">
    <property type="entry name" value="L domain-like"/>
    <property type="match status" value="1"/>
</dbReference>
<dbReference type="Proteomes" id="UP001165085">
    <property type="component" value="Unassembled WGS sequence"/>
</dbReference>
<protein>
    <submittedName>
        <fullName evidence="1">Uncharacterized protein</fullName>
    </submittedName>
</protein>
<sequence>MNMRGVVKDFNALRTNQEIEVGEDDDDTELYEGSKEPDSKESAAVVRGDDFMHTDDFRRLFVGFVIVDTLVAMRVLDKKWHKVVEKKLTELEVKLDKPSGEIIVLGGNDISADESVSYARRESIKLVTKVVFLLNITKVGDRACGYASNLVVVDLPEGITIIGFSSFALCSSLKEIKFPKSLTSIGKASFAFCSSLEQVDLLHTNVQALGEKAFYNCTSLREMKVPDSLQKFGNYVFHNCFELVPSEIKIYNNDAVVAYLRSIQ</sequence>
<dbReference type="EMBL" id="BRXY01000217">
    <property type="protein sequence ID" value="GMH78092.1"/>
    <property type="molecule type" value="Genomic_DNA"/>
</dbReference>
<evidence type="ECO:0000313" key="2">
    <source>
        <dbReference type="Proteomes" id="UP001165085"/>
    </source>
</evidence>